<comment type="caution">
    <text evidence="1">The sequence shown here is derived from an EMBL/GenBank/DDBJ whole genome shotgun (WGS) entry which is preliminary data.</text>
</comment>
<protein>
    <recommendedName>
        <fullName evidence="3">DUF4397 domain-containing protein</fullName>
    </recommendedName>
</protein>
<name>A0A7X1B1C5_9BACT</name>
<sequence length="231" mass="26412">MTRPIFFLLVLLVTGGPLAIPSLNAQSDEVRNFKFTTMSWSRYIGDLFYRNVDGEEFSLRIPNGAPSIANEYRGTFPIRFYRVLGQDDLGNPIEQTAAVFRPTSGEEQLLIFVENPSDDSVSYRIFPVPFSRDGAERNQYRFINLSEYPVYVKFGEERFKISPRDENTIQTDIPESGGQRIAMAIQVSEKPDDLKVAYSSSWSVRSGRSALVFITKELDDDDRIDVKQVYY</sequence>
<evidence type="ECO:0000313" key="2">
    <source>
        <dbReference type="Proteomes" id="UP000525652"/>
    </source>
</evidence>
<dbReference type="RefSeq" id="WP_185694427.1">
    <property type="nucleotide sequence ID" value="NZ_JACHVA010000133.1"/>
</dbReference>
<proteinExistence type="predicted"/>
<evidence type="ECO:0008006" key="3">
    <source>
        <dbReference type="Google" id="ProtNLM"/>
    </source>
</evidence>
<evidence type="ECO:0000313" key="1">
    <source>
        <dbReference type="EMBL" id="MBC2603809.1"/>
    </source>
</evidence>
<organism evidence="1 2">
    <name type="scientific">Puniceicoccus vermicola</name>
    <dbReference type="NCBI Taxonomy" id="388746"/>
    <lineage>
        <taxon>Bacteria</taxon>
        <taxon>Pseudomonadati</taxon>
        <taxon>Verrucomicrobiota</taxon>
        <taxon>Opitutia</taxon>
        <taxon>Puniceicoccales</taxon>
        <taxon>Puniceicoccaceae</taxon>
        <taxon>Puniceicoccus</taxon>
    </lineage>
</organism>
<dbReference type="EMBL" id="JACHVA010000133">
    <property type="protein sequence ID" value="MBC2603809.1"/>
    <property type="molecule type" value="Genomic_DNA"/>
</dbReference>
<gene>
    <name evidence="1" type="ORF">H5P30_18680</name>
</gene>
<dbReference type="Proteomes" id="UP000525652">
    <property type="component" value="Unassembled WGS sequence"/>
</dbReference>
<dbReference type="AlphaFoldDB" id="A0A7X1B1C5"/>
<accession>A0A7X1B1C5</accession>
<keyword evidence="2" id="KW-1185">Reference proteome</keyword>
<reference evidence="1 2" key="1">
    <citation type="submission" date="2020-07" db="EMBL/GenBank/DDBJ databases">
        <authorList>
            <person name="Feng X."/>
        </authorList>
    </citation>
    <scope>NUCLEOTIDE SEQUENCE [LARGE SCALE GENOMIC DNA]</scope>
    <source>
        <strain evidence="1 2">JCM14086</strain>
    </source>
</reference>